<sequence>MRVNLSIVSHGHFEIIKKIGSLEKLCGKEWVSICVVDNLCEYGFEEWCNELGINYLKNKTKCGFGENNNKAFNFFYKNECGCESFFLVVNPDVLVLPEQLEKLYNFVRNENIDFACINLFKDNNLSVYDNSIRKYPSLTDFLTSFIFSKNKTIIDKSTIFEPITVDWASGSFLLFKPSLYKKLYGFDERYFMYCEDIDICMRANFICGSKLVYIPSITAIHYAAHNNRKILSKHFFWHMKSMLRYLYRKNYIILKNKISKK</sequence>
<accession>A0ABU7UDC8</accession>
<evidence type="ECO:0000313" key="3">
    <source>
        <dbReference type="Proteomes" id="UP001335910"/>
    </source>
</evidence>
<dbReference type="RefSeq" id="WP_331389851.1">
    <property type="nucleotide sequence ID" value="NZ_JAZKLB010000001.1"/>
</dbReference>
<protein>
    <submittedName>
        <fullName evidence="2">Glycosyltransferase family 2 protein</fullName>
        <ecNumber evidence="2">2.4.-.-</ecNumber>
    </submittedName>
</protein>
<keyword evidence="3" id="KW-1185">Reference proteome</keyword>
<dbReference type="EMBL" id="JAZKLI010000001">
    <property type="protein sequence ID" value="MEE9684331.1"/>
    <property type="molecule type" value="Genomic_DNA"/>
</dbReference>
<dbReference type="InterPro" id="IPR029044">
    <property type="entry name" value="Nucleotide-diphossugar_trans"/>
</dbReference>
<keyword evidence="2" id="KW-0328">Glycosyltransferase</keyword>
<dbReference type="PANTHER" id="PTHR43179:SF7">
    <property type="entry name" value="RHAMNOSYLTRANSFERASE WBBL"/>
    <property type="match status" value="1"/>
</dbReference>
<comment type="caution">
    <text evidence="2">The sequence shown here is derived from an EMBL/GenBank/DDBJ whole genome shotgun (WGS) entry which is preliminary data.</text>
</comment>
<dbReference type="Gene3D" id="3.90.550.10">
    <property type="entry name" value="Spore Coat Polysaccharide Biosynthesis Protein SpsA, Chain A"/>
    <property type="match status" value="1"/>
</dbReference>
<dbReference type="Pfam" id="PF00535">
    <property type="entry name" value="Glycos_transf_2"/>
    <property type="match status" value="1"/>
</dbReference>
<evidence type="ECO:0000259" key="1">
    <source>
        <dbReference type="Pfam" id="PF00535"/>
    </source>
</evidence>
<reference evidence="2 3" key="1">
    <citation type="submission" date="2023-10" db="EMBL/GenBank/DDBJ databases">
        <title>Wastewater isolates of ESBL- and carbapenemase-producing Gram-negative bacteria from New Zealand.</title>
        <authorList>
            <person name="Straub C."/>
            <person name="Weaver L."/>
            <person name="Cornelius A."/>
            <person name="Mcgill E."/>
            <person name="Dyet K."/>
            <person name="White L."/>
            <person name="Pattis I."/>
        </authorList>
    </citation>
    <scope>NUCLEOTIDE SEQUENCE [LARGE SCALE GENOMIC DNA]</scope>
    <source>
        <strain evidence="2 3">ESBL35</strain>
    </source>
</reference>
<dbReference type="GO" id="GO:0016757">
    <property type="term" value="F:glycosyltransferase activity"/>
    <property type="evidence" value="ECO:0007669"/>
    <property type="project" value="UniProtKB-KW"/>
</dbReference>
<name>A0ABU7UDC8_LELAM</name>
<dbReference type="EC" id="2.4.-.-" evidence="2"/>
<evidence type="ECO:0000313" key="2">
    <source>
        <dbReference type="EMBL" id="MEE9684331.1"/>
    </source>
</evidence>
<dbReference type="SUPFAM" id="SSF53448">
    <property type="entry name" value="Nucleotide-diphospho-sugar transferases"/>
    <property type="match status" value="1"/>
</dbReference>
<feature type="domain" description="Glycosyltransferase 2-like" evidence="1">
    <location>
        <begin position="32"/>
        <end position="156"/>
    </location>
</feature>
<dbReference type="InterPro" id="IPR001173">
    <property type="entry name" value="Glyco_trans_2-like"/>
</dbReference>
<gene>
    <name evidence="2" type="ORF">V4839_12720</name>
</gene>
<dbReference type="PANTHER" id="PTHR43179">
    <property type="entry name" value="RHAMNOSYLTRANSFERASE WBBL"/>
    <property type="match status" value="1"/>
</dbReference>
<proteinExistence type="predicted"/>
<keyword evidence="2" id="KW-0808">Transferase</keyword>
<dbReference type="Proteomes" id="UP001335910">
    <property type="component" value="Unassembled WGS sequence"/>
</dbReference>
<organism evidence="2 3">
    <name type="scientific">Lelliottia amnigena</name>
    <name type="common">Enterobacter amnigenus</name>
    <dbReference type="NCBI Taxonomy" id="61646"/>
    <lineage>
        <taxon>Bacteria</taxon>
        <taxon>Pseudomonadati</taxon>
        <taxon>Pseudomonadota</taxon>
        <taxon>Gammaproteobacteria</taxon>
        <taxon>Enterobacterales</taxon>
        <taxon>Enterobacteriaceae</taxon>
        <taxon>Lelliottia</taxon>
    </lineage>
</organism>